<comment type="similarity">
    <text evidence="2 7">Belongs to the FBPase class 2 family.</text>
</comment>
<dbReference type="RefSeq" id="WP_126353412.1">
    <property type="nucleotide sequence ID" value="NZ_CP086380.1"/>
</dbReference>
<keyword evidence="6 7" id="KW-0119">Carbohydrate metabolism</keyword>
<evidence type="ECO:0000256" key="9">
    <source>
        <dbReference type="PIRSR" id="PIRSR004532-2"/>
    </source>
</evidence>
<dbReference type="PANTHER" id="PTHR30447:SF0">
    <property type="entry name" value="FRUCTOSE-1,6-BISPHOSPHATASE 1 CLASS 2-RELATED"/>
    <property type="match status" value="1"/>
</dbReference>
<feature type="binding site" evidence="8">
    <location>
        <position position="227"/>
    </location>
    <ligand>
        <name>Mn(2+)</name>
        <dbReference type="ChEBI" id="CHEBI:29035"/>
        <label>2</label>
    </ligand>
</feature>
<dbReference type="Gene3D" id="3.30.540.10">
    <property type="entry name" value="Fructose-1,6-Bisphosphatase, subunit A, domain 1"/>
    <property type="match status" value="1"/>
</dbReference>
<comment type="caution">
    <text evidence="10">The sequence shown here is derived from an EMBL/GenBank/DDBJ whole genome shotgun (WGS) entry which is preliminary data.</text>
</comment>
<dbReference type="OrthoDB" id="9779353at2"/>
<feature type="binding site" evidence="8">
    <location>
        <position position="48"/>
    </location>
    <ligand>
        <name>Mn(2+)</name>
        <dbReference type="ChEBI" id="CHEBI:29035"/>
        <label>1</label>
    </ligand>
</feature>
<dbReference type="Pfam" id="PF03320">
    <property type="entry name" value="FBPase_glpX"/>
    <property type="match status" value="1"/>
</dbReference>
<dbReference type="NCBIfam" id="TIGR00330">
    <property type="entry name" value="glpX"/>
    <property type="match status" value="1"/>
</dbReference>
<feature type="binding site" evidence="9">
    <location>
        <position position="224"/>
    </location>
    <ligand>
        <name>substrate</name>
    </ligand>
</feature>
<dbReference type="Gene3D" id="3.40.190.90">
    <property type="match status" value="1"/>
</dbReference>
<protein>
    <recommendedName>
        <fullName evidence="7">Fructose-1,6-bisphosphatase</fullName>
    </recommendedName>
</protein>
<feature type="binding site" evidence="8">
    <location>
        <position position="99"/>
    </location>
    <ligand>
        <name>Mn(2+)</name>
        <dbReference type="ChEBI" id="CHEBI:29035"/>
        <label>2</label>
    </ligand>
</feature>
<dbReference type="GO" id="GO:0006094">
    <property type="term" value="P:gluconeogenesis"/>
    <property type="evidence" value="ECO:0007669"/>
    <property type="project" value="InterPro"/>
</dbReference>
<evidence type="ECO:0000256" key="2">
    <source>
        <dbReference type="ARBA" id="ARBA00008989"/>
    </source>
</evidence>
<evidence type="ECO:0000256" key="3">
    <source>
        <dbReference type="ARBA" id="ARBA00022723"/>
    </source>
</evidence>
<dbReference type="PIRSF" id="PIRSF004532">
    <property type="entry name" value="GlpX"/>
    <property type="match status" value="1"/>
</dbReference>
<evidence type="ECO:0000256" key="1">
    <source>
        <dbReference type="ARBA" id="ARBA00001273"/>
    </source>
</evidence>
<evidence type="ECO:0000256" key="4">
    <source>
        <dbReference type="ARBA" id="ARBA00022801"/>
    </source>
</evidence>
<dbReference type="GO" id="GO:0042132">
    <property type="term" value="F:fructose 1,6-bisphosphate 1-phosphatase activity"/>
    <property type="evidence" value="ECO:0007669"/>
    <property type="project" value="UniProtKB-EC"/>
</dbReference>
<keyword evidence="5 8" id="KW-0464">Manganese</keyword>
<feature type="binding site" evidence="9">
    <location>
        <position position="133"/>
    </location>
    <ligand>
        <name>substrate</name>
    </ligand>
</feature>
<dbReference type="InterPro" id="IPR004464">
    <property type="entry name" value="FBPase_class-2/SBPase"/>
</dbReference>
<dbReference type="AlphaFoldDB" id="A0A3S0I2G3"/>
<evidence type="ECO:0000313" key="10">
    <source>
        <dbReference type="EMBL" id="RTR22364.1"/>
    </source>
</evidence>
<feature type="binding site" evidence="8">
    <location>
        <position position="102"/>
    </location>
    <ligand>
        <name>Mn(2+)</name>
        <dbReference type="ChEBI" id="CHEBI:29035"/>
        <label>2</label>
    </ligand>
</feature>
<comment type="catalytic activity">
    <reaction evidence="1">
        <text>beta-D-fructose 1,6-bisphosphate + H2O = beta-D-fructose 6-phosphate + phosphate</text>
        <dbReference type="Rhea" id="RHEA:11064"/>
        <dbReference type="ChEBI" id="CHEBI:15377"/>
        <dbReference type="ChEBI" id="CHEBI:32966"/>
        <dbReference type="ChEBI" id="CHEBI:43474"/>
        <dbReference type="ChEBI" id="CHEBI:57634"/>
        <dbReference type="EC" id="3.1.3.11"/>
    </reaction>
</comment>
<dbReference type="EMBL" id="RXPE01000045">
    <property type="protein sequence ID" value="RTR22364.1"/>
    <property type="molecule type" value="Genomic_DNA"/>
</dbReference>
<dbReference type="GO" id="GO:0005829">
    <property type="term" value="C:cytosol"/>
    <property type="evidence" value="ECO:0007669"/>
    <property type="project" value="TreeGrafter"/>
</dbReference>
<proteinExistence type="inferred from homology"/>
<comment type="cofactor">
    <cofactor evidence="8">
        <name>Mn(2+)</name>
        <dbReference type="ChEBI" id="CHEBI:29035"/>
    </cofactor>
</comment>
<feature type="binding site" evidence="8">
    <location>
        <position position="72"/>
    </location>
    <ligand>
        <name>Mn(2+)</name>
        <dbReference type="ChEBI" id="CHEBI:29035"/>
        <label>1</label>
    </ligand>
</feature>
<dbReference type="GO" id="GO:0030388">
    <property type="term" value="P:fructose 1,6-bisphosphate metabolic process"/>
    <property type="evidence" value="ECO:0007669"/>
    <property type="project" value="TreeGrafter"/>
</dbReference>
<dbReference type="SUPFAM" id="SSF56655">
    <property type="entry name" value="Carbohydrate phosphatase"/>
    <property type="match status" value="1"/>
</dbReference>
<feature type="binding site" evidence="9">
    <location>
        <begin position="178"/>
        <end position="180"/>
    </location>
    <ligand>
        <name>substrate</name>
    </ligand>
</feature>
<keyword evidence="3 8" id="KW-0479">Metal-binding</keyword>
<evidence type="ECO:0000313" key="11">
    <source>
        <dbReference type="Proteomes" id="UP000277766"/>
    </source>
</evidence>
<organism evidence="10 11">
    <name type="scientific">Deinococcus radiophilus</name>
    <dbReference type="NCBI Taxonomy" id="32062"/>
    <lineage>
        <taxon>Bacteria</taxon>
        <taxon>Thermotogati</taxon>
        <taxon>Deinococcota</taxon>
        <taxon>Deinococci</taxon>
        <taxon>Deinococcales</taxon>
        <taxon>Deinococcaceae</taxon>
        <taxon>Deinococcus</taxon>
    </lineage>
</organism>
<feature type="binding site" evidence="9">
    <location>
        <begin position="200"/>
        <end position="202"/>
    </location>
    <ligand>
        <name>substrate</name>
    </ligand>
</feature>
<keyword evidence="11" id="KW-1185">Reference proteome</keyword>
<dbReference type="PANTHER" id="PTHR30447">
    <property type="entry name" value="FRUCTOSE-1,6-BISPHOSPHATASE CLASS 2"/>
    <property type="match status" value="1"/>
</dbReference>
<dbReference type="GO" id="GO:0046872">
    <property type="term" value="F:metal ion binding"/>
    <property type="evidence" value="ECO:0007669"/>
    <property type="project" value="UniProtKB-KW"/>
</dbReference>
<evidence type="ECO:0000256" key="8">
    <source>
        <dbReference type="PIRSR" id="PIRSR004532-1"/>
    </source>
</evidence>
<dbReference type="CDD" id="cd01516">
    <property type="entry name" value="FBPase_glpX"/>
    <property type="match status" value="1"/>
</dbReference>
<evidence type="ECO:0000256" key="6">
    <source>
        <dbReference type="ARBA" id="ARBA00023277"/>
    </source>
</evidence>
<dbReference type="FunFam" id="3.40.190.90:FF:000001">
    <property type="entry name" value="Fructose-1,6-bisphosphatase"/>
    <property type="match status" value="1"/>
</dbReference>
<dbReference type="Proteomes" id="UP000277766">
    <property type="component" value="Unassembled WGS sequence"/>
</dbReference>
<sequence>MTNNRTEAEQRRSQQFEHALVLETARVTEGAALAASRWVGMGDKMAVDDAGTTAMRELLGSLNIRGTVVIGEGEMDEAPMLYIGEELGQGEYEVDIAVDPVEGTSVTAKGLPNGIAVIALSEKGGLMHAPDCYMEKLVVPPPAANKVSLDYSIAENLKIIAESLDRDVDDLLVTILDRERHADHIRQIRDAGARVKLIGDGDVIASLAVAVRGSGVHCLMGSGGAPEGVLSAAAMKCLGGHIQGQFIAEDDTMRERFKLMGVEEGRIYKTHELAPGNQIVFSATGITSGDLLYGVRRFGGGARTHTLVMGHATRVVRFIDTVHLEDDGARVHVRI</sequence>
<accession>A0A3S0I2G3</accession>
<name>A0A3S0I2G3_9DEIO</name>
<keyword evidence="4 10" id="KW-0378">Hydrolase</keyword>
<evidence type="ECO:0000256" key="7">
    <source>
        <dbReference type="PIRNR" id="PIRNR004532"/>
    </source>
</evidence>
<feature type="binding site" evidence="9">
    <location>
        <begin position="102"/>
        <end position="104"/>
    </location>
    <ligand>
        <name>substrate</name>
    </ligand>
</feature>
<dbReference type="GO" id="GO:0006071">
    <property type="term" value="P:glycerol metabolic process"/>
    <property type="evidence" value="ECO:0007669"/>
    <property type="project" value="InterPro"/>
</dbReference>
<reference evidence="10 11" key="1">
    <citation type="submission" date="2018-12" db="EMBL/GenBank/DDBJ databases">
        <title>Deinococcus radiophilus ATCC 27603 genome sequencing and assembly.</title>
        <authorList>
            <person name="Maclea K.S."/>
            <person name="Maynard C.R."/>
        </authorList>
    </citation>
    <scope>NUCLEOTIDE SEQUENCE [LARGE SCALE GENOMIC DNA]</scope>
    <source>
        <strain evidence="10 11">ATCC 27603</strain>
    </source>
</reference>
<gene>
    <name evidence="10" type="primary">glpX</name>
    <name evidence="10" type="ORF">EJ104_12805</name>
</gene>
<evidence type="ECO:0000256" key="5">
    <source>
        <dbReference type="ARBA" id="ARBA00023211"/>
    </source>
</evidence>